<accession>A0ABV8V5J1</accession>
<evidence type="ECO:0000313" key="3">
    <source>
        <dbReference type="Proteomes" id="UP001595840"/>
    </source>
</evidence>
<dbReference type="InterPro" id="IPR029024">
    <property type="entry name" value="TerB-like"/>
</dbReference>
<dbReference type="SUPFAM" id="SSF158682">
    <property type="entry name" value="TerB-like"/>
    <property type="match status" value="1"/>
</dbReference>
<protein>
    <submittedName>
        <fullName evidence="2">TerB family tellurite resistance protein</fullName>
    </submittedName>
</protein>
<dbReference type="Pfam" id="PF05099">
    <property type="entry name" value="TerB"/>
    <property type="match status" value="1"/>
</dbReference>
<keyword evidence="3" id="KW-1185">Reference proteome</keyword>
<feature type="domain" description="Co-chaperone DjlA N-terminal" evidence="1">
    <location>
        <begin position="23"/>
        <end position="138"/>
    </location>
</feature>
<name>A0ABV8V5J1_9GAMM</name>
<dbReference type="Proteomes" id="UP001595840">
    <property type="component" value="Unassembled WGS sequence"/>
</dbReference>
<dbReference type="InterPro" id="IPR007791">
    <property type="entry name" value="DjlA_N"/>
</dbReference>
<evidence type="ECO:0000313" key="2">
    <source>
        <dbReference type="EMBL" id="MFC4363170.1"/>
    </source>
</evidence>
<dbReference type="Gene3D" id="1.10.3680.10">
    <property type="entry name" value="TerB-like"/>
    <property type="match status" value="1"/>
</dbReference>
<evidence type="ECO:0000259" key="1">
    <source>
        <dbReference type="Pfam" id="PF05099"/>
    </source>
</evidence>
<dbReference type="RefSeq" id="WP_290264968.1">
    <property type="nucleotide sequence ID" value="NZ_JAUFQG010000006.1"/>
</dbReference>
<organism evidence="2 3">
    <name type="scientific">Simiduia curdlanivorans</name>
    <dbReference type="NCBI Taxonomy" id="1492769"/>
    <lineage>
        <taxon>Bacteria</taxon>
        <taxon>Pseudomonadati</taxon>
        <taxon>Pseudomonadota</taxon>
        <taxon>Gammaproteobacteria</taxon>
        <taxon>Cellvibrionales</taxon>
        <taxon>Cellvibrionaceae</taxon>
        <taxon>Simiduia</taxon>
    </lineage>
</organism>
<reference evidence="3" key="1">
    <citation type="journal article" date="2019" name="Int. J. Syst. Evol. Microbiol.">
        <title>The Global Catalogue of Microorganisms (GCM) 10K type strain sequencing project: providing services to taxonomists for standard genome sequencing and annotation.</title>
        <authorList>
            <consortium name="The Broad Institute Genomics Platform"/>
            <consortium name="The Broad Institute Genome Sequencing Center for Infectious Disease"/>
            <person name="Wu L."/>
            <person name="Ma J."/>
        </authorList>
    </citation>
    <scope>NUCLEOTIDE SEQUENCE [LARGE SCALE GENOMIC DNA]</scope>
    <source>
        <strain evidence="3">CECT 8570</strain>
    </source>
</reference>
<dbReference type="EMBL" id="JBHSCX010000015">
    <property type="protein sequence ID" value="MFC4363170.1"/>
    <property type="molecule type" value="Genomic_DNA"/>
</dbReference>
<proteinExistence type="predicted"/>
<sequence>MIIELLKKCFSEPTVEQHRCEKLAAIALLVEIAMADGSLDDQECASLKKAIEKSHNLTGGELDMLLENAKHEQRNATSSYTFTRVINDEFSAEEKFTLVQDMWAVAYADGNLDKYEEHAIRKLSELIHVPHNEFIRAKLLARPS</sequence>
<comment type="caution">
    <text evidence="2">The sequence shown here is derived from an EMBL/GenBank/DDBJ whole genome shotgun (WGS) entry which is preliminary data.</text>
</comment>
<dbReference type="CDD" id="cd07313">
    <property type="entry name" value="terB_like_2"/>
    <property type="match status" value="1"/>
</dbReference>
<gene>
    <name evidence="2" type="ORF">ACFOX3_12705</name>
</gene>